<feature type="domain" description="Glycosyl transferase family 51" evidence="4">
    <location>
        <begin position="73"/>
        <end position="231"/>
    </location>
</feature>
<accession>A0ABV3ZEE1</accession>
<sequence>MKKLPTHIINYFKNLSIKGKIKWSCFIILLIGFWLSIPRHLFETPTSFVITDKNGTLLNAYIAQDGQWRFPYDKDVPEKFIRCITTFEDKRFFYHPGVDPFAFSRAVWQNIRNKGVVSGGSTLTMQVIRMSRGSKSRNIWNKLIESVLAVRLECSYKKKSILALYASNAPFGSNVVGLDAAAWRYFGRSANQLSWGEMASLAVLPNAPSLIHPGKNEHELLRKRNELLDKLVANKTIDATTCELSKMEPLPGAPKPLPQLAPHLLDRFKKDYGSLQKMTRK</sequence>
<dbReference type="Pfam" id="PF00912">
    <property type="entry name" value="Transgly"/>
    <property type="match status" value="1"/>
</dbReference>
<dbReference type="SUPFAM" id="SSF53955">
    <property type="entry name" value="Lysozyme-like"/>
    <property type="match status" value="1"/>
</dbReference>
<evidence type="ECO:0000256" key="3">
    <source>
        <dbReference type="SAM" id="Phobius"/>
    </source>
</evidence>
<name>A0ABV3ZEE1_9BACT</name>
<dbReference type="PANTHER" id="PTHR32282">
    <property type="entry name" value="BINDING PROTEIN TRANSPEPTIDASE, PUTATIVE-RELATED"/>
    <property type="match status" value="1"/>
</dbReference>
<dbReference type="Gene3D" id="1.10.3810.10">
    <property type="entry name" value="Biosynthetic peptidoglycan transglycosylase-like"/>
    <property type="match status" value="1"/>
</dbReference>
<keyword evidence="3" id="KW-0472">Membrane</keyword>
<keyword evidence="3" id="KW-1133">Transmembrane helix</keyword>
<dbReference type="Proteomes" id="UP001560573">
    <property type="component" value="Unassembled WGS sequence"/>
</dbReference>
<dbReference type="EMBL" id="JAULBC010000002">
    <property type="protein sequence ID" value="MEX6687895.1"/>
    <property type="molecule type" value="Genomic_DNA"/>
</dbReference>
<protein>
    <submittedName>
        <fullName evidence="5">Transglycosylase domain-containing protein</fullName>
    </submittedName>
</protein>
<feature type="transmembrane region" description="Helical" evidence="3">
    <location>
        <begin position="21"/>
        <end position="37"/>
    </location>
</feature>
<dbReference type="InterPro" id="IPR023346">
    <property type="entry name" value="Lysozyme-like_dom_sf"/>
</dbReference>
<dbReference type="PANTHER" id="PTHR32282:SF15">
    <property type="entry name" value="PENICILLIN-BINDING PROTEIN 1C"/>
    <property type="match status" value="1"/>
</dbReference>
<dbReference type="InterPro" id="IPR050396">
    <property type="entry name" value="Glycosyltr_51/Transpeptidase"/>
</dbReference>
<evidence type="ECO:0000256" key="2">
    <source>
        <dbReference type="ARBA" id="ARBA00022679"/>
    </source>
</evidence>
<organism evidence="5 6">
    <name type="scientific">Danxiaibacter flavus</name>
    <dbReference type="NCBI Taxonomy" id="3049108"/>
    <lineage>
        <taxon>Bacteria</taxon>
        <taxon>Pseudomonadati</taxon>
        <taxon>Bacteroidota</taxon>
        <taxon>Chitinophagia</taxon>
        <taxon>Chitinophagales</taxon>
        <taxon>Chitinophagaceae</taxon>
        <taxon>Danxiaibacter</taxon>
    </lineage>
</organism>
<reference evidence="5 6" key="1">
    <citation type="submission" date="2023-07" db="EMBL/GenBank/DDBJ databases">
        <authorList>
            <person name="Lian W.-H."/>
        </authorList>
    </citation>
    <scope>NUCLEOTIDE SEQUENCE [LARGE SCALE GENOMIC DNA]</scope>
    <source>
        <strain evidence="5 6">SYSU DXS3180</strain>
    </source>
</reference>
<evidence type="ECO:0000313" key="5">
    <source>
        <dbReference type="EMBL" id="MEX6687895.1"/>
    </source>
</evidence>
<comment type="caution">
    <text evidence="5">The sequence shown here is derived from an EMBL/GenBank/DDBJ whole genome shotgun (WGS) entry which is preliminary data.</text>
</comment>
<comment type="pathway">
    <text evidence="1">Cell wall biogenesis; peptidoglycan biosynthesis.</text>
</comment>
<dbReference type="InterPro" id="IPR036950">
    <property type="entry name" value="PBP_transglycosylase"/>
</dbReference>
<dbReference type="RefSeq" id="WP_369329299.1">
    <property type="nucleotide sequence ID" value="NZ_JAULBC010000002.1"/>
</dbReference>
<keyword evidence="2" id="KW-0808">Transferase</keyword>
<dbReference type="InterPro" id="IPR001264">
    <property type="entry name" value="Glyco_trans_51"/>
</dbReference>
<evidence type="ECO:0000313" key="6">
    <source>
        <dbReference type="Proteomes" id="UP001560573"/>
    </source>
</evidence>
<keyword evidence="6" id="KW-1185">Reference proteome</keyword>
<gene>
    <name evidence="5" type="ORF">QTN47_10340</name>
</gene>
<evidence type="ECO:0000259" key="4">
    <source>
        <dbReference type="Pfam" id="PF00912"/>
    </source>
</evidence>
<keyword evidence="3" id="KW-0812">Transmembrane</keyword>
<proteinExistence type="predicted"/>
<evidence type="ECO:0000256" key="1">
    <source>
        <dbReference type="ARBA" id="ARBA00004752"/>
    </source>
</evidence>